<dbReference type="InterPro" id="IPR013525">
    <property type="entry name" value="ABC2_TM"/>
</dbReference>
<evidence type="ECO:0000313" key="9">
    <source>
        <dbReference type="EMBL" id="SIP71856.1"/>
    </source>
</evidence>
<evidence type="ECO:0000256" key="1">
    <source>
        <dbReference type="ARBA" id="ARBA00004651"/>
    </source>
</evidence>
<evidence type="ECO:0000313" key="8">
    <source>
        <dbReference type="EMBL" id="PHM37321.1"/>
    </source>
</evidence>
<dbReference type="RefSeq" id="WP_086955158.1">
    <property type="nucleotide sequence ID" value="NZ_CAWNQC010000281.1"/>
</dbReference>
<feature type="transmembrane region" description="Helical" evidence="6">
    <location>
        <begin position="256"/>
        <end position="275"/>
    </location>
</feature>
<gene>
    <name evidence="8" type="ORF">Xinn_00995</name>
    <name evidence="9" type="ORF">XIS1_1270073</name>
</gene>
<reference evidence="8 11" key="3">
    <citation type="journal article" date="2017" name="Nat. Microbiol.">
        <title>Natural product diversity associated with the nematode symbionts Photorhabdus and Xenorhabdus.</title>
        <authorList>
            <person name="Tobias N.J."/>
            <person name="Wolff H."/>
            <person name="Djahanschiri B."/>
            <person name="Grundmann F."/>
            <person name="Kronenwerth M."/>
            <person name="Shi Y.M."/>
            <person name="Simonyi S."/>
            <person name="Grun P."/>
            <person name="Shapiro-Ilan D."/>
            <person name="Pidot S.J."/>
            <person name="Stinear T.P."/>
            <person name="Ebersberger I."/>
            <person name="Bode H.B."/>
        </authorList>
    </citation>
    <scope>NUCLEOTIDE SEQUENCE [LARGE SCALE GENOMIC DNA]</scope>
    <source>
        <strain evidence="8 11">DSM 16336</strain>
    </source>
</reference>
<name>A0A1N6MSP1_9GAMM</name>
<feature type="transmembrane region" description="Helical" evidence="6">
    <location>
        <begin position="373"/>
        <end position="392"/>
    </location>
</feature>
<dbReference type="GO" id="GO:0005886">
    <property type="term" value="C:plasma membrane"/>
    <property type="evidence" value="ECO:0007669"/>
    <property type="project" value="UniProtKB-SubCell"/>
</dbReference>
<evidence type="ECO:0000313" key="11">
    <source>
        <dbReference type="Proteomes" id="UP000224871"/>
    </source>
</evidence>
<keyword evidence="11" id="KW-1185">Reference proteome</keyword>
<keyword evidence="4 6" id="KW-1133">Transmembrane helix</keyword>
<dbReference type="PANTHER" id="PTHR30294">
    <property type="entry name" value="MEMBRANE COMPONENT OF ABC TRANSPORTER YHHJ-RELATED"/>
    <property type="match status" value="1"/>
</dbReference>
<dbReference type="EMBL" id="NIBU01000008">
    <property type="protein sequence ID" value="PHM37321.1"/>
    <property type="molecule type" value="Genomic_DNA"/>
</dbReference>
<dbReference type="Pfam" id="PF12698">
    <property type="entry name" value="ABC2_membrane_3"/>
    <property type="match status" value="1"/>
</dbReference>
<keyword evidence="3 6" id="KW-0812">Transmembrane</keyword>
<comment type="subcellular location">
    <subcellularLocation>
        <location evidence="1">Cell membrane</location>
        <topology evidence="1">Multi-pass membrane protein</topology>
    </subcellularLocation>
</comment>
<evidence type="ECO:0000256" key="4">
    <source>
        <dbReference type="ARBA" id="ARBA00022989"/>
    </source>
</evidence>
<dbReference type="OrthoDB" id="5592991at2"/>
<protein>
    <submittedName>
        <fullName evidence="9">Putative membrane protein</fullName>
    </submittedName>
</protein>
<feature type="transmembrane region" description="Helical" evidence="6">
    <location>
        <begin position="212"/>
        <end position="235"/>
    </location>
</feature>
<accession>A0A1N6MSP1</accession>
<dbReference type="EMBL" id="FTLG01000032">
    <property type="protein sequence ID" value="SIP71856.1"/>
    <property type="molecule type" value="Genomic_DNA"/>
</dbReference>
<sequence>MNRKGGWFGFKWNSLSWNNIKRWNSLKWHAHEWNVFKQAFNKELRVASRSPVFHWLSWLFPLLLFILISATFSEGTLLNLPVSAVDNDHSSLSRTLIRNLNAAPHADIKTYDGGLAESLERLGSAQDYALLYIPHELEKDALSGKQPTVSMYYNALFYGAGRYSVVDFSGLMAEMNAKYRGIIASEIGRSLPPLARASMSYDSLFNASGSYIYYQQFAATIHLLQLFVVTGTIYTMVRGKHLLRAKSFVPALIGKLAPHTLIFTLLLMVEIMALVAFSDAKVAGNPLYMPVVGFFYVIAAQSVGLLLFTFTNSALTAYTLIGMLVSIAMSFSGMVVPELSMVWPARLIANLEPLTHALNAMFDIFLREVSLKIILYVCMLLAIYPLVSALLIRNRLWKRLNQPEESL</sequence>
<feature type="domain" description="ABC-2 type transporter transmembrane" evidence="7">
    <location>
        <begin position="55"/>
        <end position="391"/>
    </location>
</feature>
<keyword evidence="2" id="KW-1003">Cell membrane</keyword>
<reference evidence="9" key="1">
    <citation type="submission" date="2016-12" db="EMBL/GenBank/DDBJ databases">
        <authorList>
            <person name="Song W.-J."/>
            <person name="Kurnit D.M."/>
        </authorList>
    </citation>
    <scope>NUCLEOTIDE SEQUENCE [LARGE SCALE GENOMIC DNA]</scope>
    <source>
        <strain evidence="9">HGB1681</strain>
    </source>
</reference>
<feature type="transmembrane region" description="Helical" evidence="6">
    <location>
        <begin position="315"/>
        <end position="336"/>
    </location>
</feature>
<evidence type="ECO:0000256" key="5">
    <source>
        <dbReference type="ARBA" id="ARBA00023136"/>
    </source>
</evidence>
<keyword evidence="5 6" id="KW-0472">Membrane</keyword>
<evidence type="ECO:0000256" key="2">
    <source>
        <dbReference type="ARBA" id="ARBA00022475"/>
    </source>
</evidence>
<feature type="transmembrane region" description="Helical" evidence="6">
    <location>
        <begin position="52"/>
        <end position="72"/>
    </location>
</feature>
<evidence type="ECO:0000313" key="10">
    <source>
        <dbReference type="Proteomes" id="UP000196435"/>
    </source>
</evidence>
<evidence type="ECO:0000259" key="7">
    <source>
        <dbReference type="Pfam" id="PF12698"/>
    </source>
</evidence>
<dbReference type="GO" id="GO:0140359">
    <property type="term" value="F:ABC-type transporter activity"/>
    <property type="evidence" value="ECO:0007669"/>
    <property type="project" value="InterPro"/>
</dbReference>
<dbReference type="Proteomes" id="UP000196435">
    <property type="component" value="Unassembled WGS sequence"/>
</dbReference>
<dbReference type="PANTHER" id="PTHR30294:SF47">
    <property type="entry name" value="INNER MEMBRANE TRANSPORT PERMEASE YHHJ"/>
    <property type="match status" value="1"/>
</dbReference>
<evidence type="ECO:0000256" key="6">
    <source>
        <dbReference type="SAM" id="Phobius"/>
    </source>
</evidence>
<feature type="transmembrane region" description="Helical" evidence="6">
    <location>
        <begin position="287"/>
        <end position="308"/>
    </location>
</feature>
<dbReference type="AlphaFoldDB" id="A0A1N6MSP1"/>
<dbReference type="Gene3D" id="3.40.1710.10">
    <property type="entry name" value="abc type-2 transporter like domain"/>
    <property type="match status" value="1"/>
</dbReference>
<proteinExistence type="predicted"/>
<reference evidence="10" key="2">
    <citation type="submission" date="2016-12" db="EMBL/GenBank/DDBJ databases">
        <authorList>
            <person name="Gaudriault S."/>
        </authorList>
    </citation>
    <scope>NUCLEOTIDE SEQUENCE [LARGE SCALE GENOMIC DNA]</scope>
    <source>
        <strain evidence="10">HGB1681 (deposited as PTA-6826 in the American Type Culture Collection)</strain>
    </source>
</reference>
<dbReference type="Proteomes" id="UP000224871">
    <property type="component" value="Unassembled WGS sequence"/>
</dbReference>
<organism evidence="9 10">
    <name type="scientific">Xenorhabdus innexi</name>
    <dbReference type="NCBI Taxonomy" id="290109"/>
    <lineage>
        <taxon>Bacteria</taxon>
        <taxon>Pseudomonadati</taxon>
        <taxon>Pseudomonadota</taxon>
        <taxon>Gammaproteobacteria</taxon>
        <taxon>Enterobacterales</taxon>
        <taxon>Morganellaceae</taxon>
        <taxon>Xenorhabdus</taxon>
    </lineage>
</organism>
<dbReference type="InterPro" id="IPR051449">
    <property type="entry name" value="ABC-2_transporter_component"/>
</dbReference>
<evidence type="ECO:0000256" key="3">
    <source>
        <dbReference type="ARBA" id="ARBA00022692"/>
    </source>
</evidence>